<feature type="compositionally biased region" description="Low complexity" evidence="1">
    <location>
        <begin position="190"/>
        <end position="215"/>
    </location>
</feature>
<feature type="compositionally biased region" description="Low complexity" evidence="1">
    <location>
        <begin position="242"/>
        <end position="256"/>
    </location>
</feature>
<protein>
    <submittedName>
        <fullName evidence="2">Uncharacterized protein</fullName>
    </submittedName>
</protein>
<reference evidence="2 3" key="1">
    <citation type="journal article" date="2016" name="Nat. Commun.">
        <title>Ectomycorrhizal ecology is imprinted in the genome of the dominant symbiotic fungus Cenococcum geophilum.</title>
        <authorList>
            <consortium name="DOE Joint Genome Institute"/>
            <person name="Peter M."/>
            <person name="Kohler A."/>
            <person name="Ohm R.A."/>
            <person name="Kuo A."/>
            <person name="Krutzmann J."/>
            <person name="Morin E."/>
            <person name="Arend M."/>
            <person name="Barry K.W."/>
            <person name="Binder M."/>
            <person name="Choi C."/>
            <person name="Clum A."/>
            <person name="Copeland A."/>
            <person name="Grisel N."/>
            <person name="Haridas S."/>
            <person name="Kipfer T."/>
            <person name="LaButti K."/>
            <person name="Lindquist E."/>
            <person name="Lipzen A."/>
            <person name="Maire R."/>
            <person name="Meier B."/>
            <person name="Mihaltcheva S."/>
            <person name="Molinier V."/>
            <person name="Murat C."/>
            <person name="Poggeler S."/>
            <person name="Quandt C.A."/>
            <person name="Sperisen C."/>
            <person name="Tritt A."/>
            <person name="Tisserant E."/>
            <person name="Crous P.W."/>
            <person name="Henrissat B."/>
            <person name="Nehls U."/>
            <person name="Egli S."/>
            <person name="Spatafora J.W."/>
            <person name="Grigoriev I.V."/>
            <person name="Martin F.M."/>
        </authorList>
    </citation>
    <scope>NUCLEOTIDE SEQUENCE [LARGE SCALE GENOMIC DNA]</scope>
    <source>
        <strain evidence="2 3">CBS 207.34</strain>
    </source>
</reference>
<feature type="compositionally biased region" description="Basic and acidic residues" evidence="1">
    <location>
        <begin position="304"/>
        <end position="343"/>
    </location>
</feature>
<feature type="compositionally biased region" description="Low complexity" evidence="1">
    <location>
        <begin position="158"/>
        <end position="183"/>
    </location>
</feature>
<gene>
    <name evidence="2" type="ORF">AOQ84DRAFT_380664</name>
</gene>
<feature type="compositionally biased region" description="Polar residues" evidence="1">
    <location>
        <begin position="257"/>
        <end position="272"/>
    </location>
</feature>
<keyword evidence="3" id="KW-1185">Reference proteome</keyword>
<evidence type="ECO:0000313" key="2">
    <source>
        <dbReference type="EMBL" id="OCL04369.1"/>
    </source>
</evidence>
<dbReference type="Proteomes" id="UP000250140">
    <property type="component" value="Unassembled WGS sequence"/>
</dbReference>
<feature type="compositionally biased region" description="Gly residues" evidence="1">
    <location>
        <begin position="344"/>
        <end position="355"/>
    </location>
</feature>
<dbReference type="AlphaFoldDB" id="A0A8E2JPJ9"/>
<accession>A0A8E2JPJ9</accession>
<evidence type="ECO:0000256" key="1">
    <source>
        <dbReference type="SAM" id="MobiDB-lite"/>
    </source>
</evidence>
<feature type="region of interest" description="Disordered" evidence="1">
    <location>
        <begin position="128"/>
        <end position="386"/>
    </location>
</feature>
<dbReference type="EMBL" id="KV750532">
    <property type="protein sequence ID" value="OCL04369.1"/>
    <property type="molecule type" value="Genomic_DNA"/>
</dbReference>
<organism evidence="2 3">
    <name type="scientific">Glonium stellatum</name>
    <dbReference type="NCBI Taxonomy" id="574774"/>
    <lineage>
        <taxon>Eukaryota</taxon>
        <taxon>Fungi</taxon>
        <taxon>Dikarya</taxon>
        <taxon>Ascomycota</taxon>
        <taxon>Pezizomycotina</taxon>
        <taxon>Dothideomycetes</taxon>
        <taxon>Pleosporomycetidae</taxon>
        <taxon>Gloniales</taxon>
        <taxon>Gloniaceae</taxon>
        <taxon>Glonium</taxon>
    </lineage>
</organism>
<proteinExistence type="predicted"/>
<feature type="compositionally biased region" description="Pro residues" evidence="1">
    <location>
        <begin position="284"/>
        <end position="296"/>
    </location>
</feature>
<sequence length="386" mass="41723">MCIIECRTYIYSDGTRDIFEYPRLCNLASGGHACRGTEREYTEVRNASPSQRLPLLRDDAPSPVSLNPPTPPTGTAIYQDRRSIGIERRHSTRDGERRRSVRYIKPEIILELGGKRKKEKAYYRRSLGGISIGSPSDPRPDSPISATSSYSPIRTGFPEAPVAPTPATTGYTTINAFPSSSTPSHHRHTSSSSSYTTSGYTPSIYAPSEPESPSSARRRSRINPVSIHNPSPPTHYGGTQLPSSPATSASTASPSPFRTTIVTPSDTATTFPTDYRDFHAPADQYPPPQPPPPPLAPSSSLPDRTSETELLLRRLQLDDQRRKEQQRRQSDRKQQEEQDRHCGGGEGEGGGAGGGEEAEGEGAGDCGCEGEGEGEGERAGKGEGKG</sequence>
<feature type="compositionally biased region" description="Acidic residues" evidence="1">
    <location>
        <begin position="356"/>
        <end position="374"/>
    </location>
</feature>
<evidence type="ECO:0000313" key="3">
    <source>
        <dbReference type="Proteomes" id="UP000250140"/>
    </source>
</evidence>
<feature type="compositionally biased region" description="Basic and acidic residues" evidence="1">
    <location>
        <begin position="375"/>
        <end position="386"/>
    </location>
</feature>
<feature type="region of interest" description="Disordered" evidence="1">
    <location>
        <begin position="55"/>
        <end position="77"/>
    </location>
</feature>
<dbReference type="OrthoDB" id="3937441at2759"/>
<name>A0A8E2JPJ9_9PEZI</name>